<name>A0A3S3AT80_9NOCA</name>
<reference evidence="5 6" key="1">
    <citation type="submission" date="2018-11" db="EMBL/GenBank/DDBJ databases">
        <title>Rhodococcus spongicola sp. nov. and Rhodococcus xishaensis sp. nov. from marine sponges.</title>
        <authorList>
            <person name="Li L."/>
            <person name="Lin H.W."/>
        </authorList>
    </citation>
    <scope>NUCLEOTIDE SEQUENCE [LARGE SCALE GENOMIC DNA]</scope>
    <source>
        <strain evidence="5 6">CCTCC AB2014297</strain>
    </source>
</reference>
<evidence type="ECO:0000313" key="6">
    <source>
        <dbReference type="Proteomes" id="UP000286208"/>
    </source>
</evidence>
<evidence type="ECO:0000256" key="2">
    <source>
        <dbReference type="ARBA" id="ARBA00023002"/>
    </source>
</evidence>
<evidence type="ECO:0000313" key="5">
    <source>
        <dbReference type="EMBL" id="RVW07873.1"/>
    </source>
</evidence>
<dbReference type="PANTHER" id="PTHR43656">
    <property type="entry name" value="BINDING OXIDOREDUCTASE, PUTATIVE (AFU_ORTHOLOGUE AFUA_2G08260)-RELATED"/>
    <property type="match status" value="1"/>
</dbReference>
<proteinExistence type="predicted"/>
<evidence type="ECO:0000256" key="1">
    <source>
        <dbReference type="ARBA" id="ARBA00022630"/>
    </source>
</evidence>
<feature type="region of interest" description="Disordered" evidence="3">
    <location>
        <begin position="1"/>
        <end position="55"/>
    </location>
</feature>
<dbReference type="SUPFAM" id="SSF51395">
    <property type="entry name" value="FMN-linked oxidoreductases"/>
    <property type="match status" value="1"/>
</dbReference>
<protein>
    <submittedName>
        <fullName evidence="5">NADH:flavin oxidoreductase</fullName>
    </submittedName>
</protein>
<dbReference type="EMBL" id="RKLP01000011">
    <property type="protein sequence ID" value="RVW07873.1"/>
    <property type="molecule type" value="Genomic_DNA"/>
</dbReference>
<keyword evidence="1" id="KW-0285">Flavoprotein</keyword>
<dbReference type="Gene3D" id="3.20.20.70">
    <property type="entry name" value="Aldolase class I"/>
    <property type="match status" value="1"/>
</dbReference>
<dbReference type="AlphaFoldDB" id="A0A3S3AT80"/>
<keyword evidence="2" id="KW-0560">Oxidoreductase</keyword>
<dbReference type="PANTHER" id="PTHR43656:SF2">
    <property type="entry name" value="BINDING OXIDOREDUCTASE, PUTATIVE (AFU_ORTHOLOGUE AFUA_2G08260)-RELATED"/>
    <property type="match status" value="1"/>
</dbReference>
<feature type="domain" description="NADH:flavin oxidoreductase/NADH oxidase N-terminal" evidence="4">
    <location>
        <begin position="59"/>
        <end position="281"/>
    </location>
</feature>
<dbReference type="OrthoDB" id="3169239at2"/>
<evidence type="ECO:0000256" key="3">
    <source>
        <dbReference type="SAM" id="MobiDB-lite"/>
    </source>
</evidence>
<feature type="compositionally biased region" description="Low complexity" evidence="3">
    <location>
        <begin position="19"/>
        <end position="36"/>
    </location>
</feature>
<dbReference type="InterPro" id="IPR013785">
    <property type="entry name" value="Aldolase_TIM"/>
</dbReference>
<dbReference type="GO" id="GO:0016491">
    <property type="term" value="F:oxidoreductase activity"/>
    <property type="evidence" value="ECO:0007669"/>
    <property type="project" value="UniProtKB-KW"/>
</dbReference>
<sequence>MAAHRRHADRRLADGVRTGPDVAPGARGAVGVGARPGSRDARGGRAVSPAAPGTPAAPIWDPARLGPLTLRNRIIKAATFEGVMPHGRVTDELIDFHAEVARGGAAMTTLAYCAVSPGGRVHRHSLVLDEPTGRDLRRLTEAVHAEGALAAAQIGHAGLVANQISNRARSLAPSTRISPPAMGLVKGATTRQLERVARDFASGARVAVDAGFDALEVHLGHNYLLSSFMSPNLNKRTDVYGGSVAARSRFPREVLERVRSAVGDSVAVTAKFNMADGVPRGLWLDQSLQIARLIESDGCVDALQLTGGSSLLNAMYYFRGEVPMSEFIAAQPKLVGIGLEVYGPRILPTYPFEEAFFLPFARQFREALSMPLILLGGVNRLDTVHTALDEGFEFVGMARALLRDPYLPEKFRTRRVAEGLCVHCNKCVPTIYSGTRCVVREAVRENGRRGRRR</sequence>
<accession>A0A3S3AT80</accession>
<dbReference type="Proteomes" id="UP000286208">
    <property type="component" value="Unassembled WGS sequence"/>
</dbReference>
<dbReference type="GO" id="GO:0010181">
    <property type="term" value="F:FMN binding"/>
    <property type="evidence" value="ECO:0007669"/>
    <property type="project" value="InterPro"/>
</dbReference>
<keyword evidence="6" id="KW-1185">Reference proteome</keyword>
<dbReference type="InterPro" id="IPR051799">
    <property type="entry name" value="NADH_flavin_oxidoreductase"/>
</dbReference>
<evidence type="ECO:0000259" key="4">
    <source>
        <dbReference type="Pfam" id="PF00724"/>
    </source>
</evidence>
<comment type="caution">
    <text evidence="5">The sequence shown here is derived from an EMBL/GenBank/DDBJ whole genome shotgun (WGS) entry which is preliminary data.</text>
</comment>
<dbReference type="Pfam" id="PF00724">
    <property type="entry name" value="Oxidored_FMN"/>
    <property type="match status" value="1"/>
</dbReference>
<gene>
    <name evidence="5" type="ORF">EGT67_19955</name>
</gene>
<organism evidence="5 6">
    <name type="scientific">Prescottella agglutinans</name>
    <dbReference type="NCBI Taxonomy" id="1644129"/>
    <lineage>
        <taxon>Bacteria</taxon>
        <taxon>Bacillati</taxon>
        <taxon>Actinomycetota</taxon>
        <taxon>Actinomycetes</taxon>
        <taxon>Mycobacteriales</taxon>
        <taxon>Nocardiaceae</taxon>
        <taxon>Prescottella</taxon>
    </lineage>
</organism>
<dbReference type="CDD" id="cd02803">
    <property type="entry name" value="OYE_like_FMN_family"/>
    <property type="match status" value="1"/>
</dbReference>
<dbReference type="InterPro" id="IPR001155">
    <property type="entry name" value="OxRdtase_FMN_N"/>
</dbReference>